<dbReference type="InterPro" id="IPR018170">
    <property type="entry name" value="Aldo/ket_reductase_CS"/>
</dbReference>
<dbReference type="Pfam" id="PF00248">
    <property type="entry name" value="Aldo_ket_red"/>
    <property type="match status" value="1"/>
</dbReference>
<dbReference type="eggNOG" id="KOG1577">
    <property type="taxonomic scope" value="Eukaryota"/>
</dbReference>
<dbReference type="OrthoDB" id="416253at2759"/>
<dbReference type="InterPro" id="IPR020471">
    <property type="entry name" value="AKR"/>
</dbReference>
<organism evidence="3">
    <name type="scientific">Phaseolus vulgaris</name>
    <name type="common">Kidney bean</name>
    <name type="synonym">French bean</name>
    <dbReference type="NCBI Taxonomy" id="3885"/>
    <lineage>
        <taxon>Eukaryota</taxon>
        <taxon>Viridiplantae</taxon>
        <taxon>Streptophyta</taxon>
        <taxon>Embryophyta</taxon>
        <taxon>Tracheophyta</taxon>
        <taxon>Spermatophyta</taxon>
        <taxon>Magnoliopsida</taxon>
        <taxon>eudicotyledons</taxon>
        <taxon>Gunneridae</taxon>
        <taxon>Pentapetalae</taxon>
        <taxon>rosids</taxon>
        <taxon>fabids</taxon>
        <taxon>Fabales</taxon>
        <taxon>Fabaceae</taxon>
        <taxon>Papilionoideae</taxon>
        <taxon>50 kb inversion clade</taxon>
        <taxon>NPAAA clade</taxon>
        <taxon>indigoferoid/millettioid clade</taxon>
        <taxon>Phaseoleae</taxon>
        <taxon>Phaseolus</taxon>
    </lineage>
</organism>
<dbReference type="AlphaFoldDB" id="V7D2C4"/>
<dbReference type="PANTHER" id="PTHR11732">
    <property type="entry name" value="ALDO/KETO REDUCTASE"/>
    <property type="match status" value="1"/>
</dbReference>
<accession>V7D2C4</accession>
<sequence>MSSSKIPEVVLQSSSNHPKMPVIGLGTSSTSSTKEAVLEAIKIGYRHFDTASVYGSEEPLGEAIAEALQLGLIASRDELFITSKLWCTSNFPHLVLPAIHKSLQ</sequence>
<evidence type="ECO:0000256" key="1">
    <source>
        <dbReference type="SAM" id="MobiDB-lite"/>
    </source>
</evidence>
<proteinExistence type="predicted"/>
<feature type="domain" description="NADP-dependent oxidoreductase" evidence="2">
    <location>
        <begin position="27"/>
        <end position="104"/>
    </location>
</feature>
<dbReference type="EMBL" id="KI548841">
    <property type="protein sequence ID" value="ESW35853.1"/>
    <property type="molecule type" value="Genomic_DNA"/>
</dbReference>
<dbReference type="Gene3D" id="3.20.20.100">
    <property type="entry name" value="NADP-dependent oxidoreductase domain"/>
    <property type="match status" value="1"/>
</dbReference>
<dbReference type="Gramene" id="ESW35853">
    <property type="protein sequence ID" value="ESW35853"/>
    <property type="gene ID" value="PHAVU_L010400g"/>
</dbReference>
<reference evidence="3" key="1">
    <citation type="submission" date="2013-04" db="EMBL/GenBank/DDBJ databases">
        <authorList>
            <person name="Schmutz J."/>
            <person name="McClean P."/>
            <person name="Shu S."/>
            <person name="Cregan P."/>
            <person name="Rokhsar D."/>
            <person name="Jackson S."/>
        </authorList>
    </citation>
    <scope>NUCLEOTIDE SEQUENCE</scope>
</reference>
<evidence type="ECO:0000259" key="2">
    <source>
        <dbReference type="Pfam" id="PF00248"/>
    </source>
</evidence>
<dbReference type="OMA" id="TWHESAH"/>
<dbReference type="PROSITE" id="PS00798">
    <property type="entry name" value="ALDOKETO_REDUCTASE_1"/>
    <property type="match status" value="1"/>
</dbReference>
<protein>
    <recommendedName>
        <fullName evidence="2">NADP-dependent oxidoreductase domain-containing protein</fullName>
    </recommendedName>
</protein>
<dbReference type="InterPro" id="IPR023210">
    <property type="entry name" value="NADP_OxRdtase_dom"/>
</dbReference>
<dbReference type="SUPFAM" id="SSF51430">
    <property type="entry name" value="NAD(P)-linked oxidoreductase"/>
    <property type="match status" value="1"/>
</dbReference>
<dbReference type="InterPro" id="IPR036812">
    <property type="entry name" value="NAD(P)_OxRdtase_dom_sf"/>
</dbReference>
<dbReference type="STRING" id="3885.V7D2C4"/>
<evidence type="ECO:0000313" key="3">
    <source>
        <dbReference type="EMBL" id="ESW35853.1"/>
    </source>
</evidence>
<feature type="compositionally biased region" description="Polar residues" evidence="1">
    <location>
        <begin position="1"/>
        <end position="17"/>
    </location>
</feature>
<name>V7D2C4_PHAVU</name>
<dbReference type="GO" id="GO:0016491">
    <property type="term" value="F:oxidoreductase activity"/>
    <property type="evidence" value="ECO:0007669"/>
    <property type="project" value="InterPro"/>
</dbReference>
<feature type="region of interest" description="Disordered" evidence="1">
    <location>
        <begin position="1"/>
        <end position="28"/>
    </location>
</feature>
<gene>
    <name evidence="3" type="ORF">PHAVU_L010400g</name>
</gene>